<evidence type="ECO:0000259" key="5">
    <source>
        <dbReference type="PROSITE" id="PS51096"/>
    </source>
</evidence>
<dbReference type="InterPro" id="IPR011608">
    <property type="entry name" value="PRD"/>
</dbReference>
<feature type="domain" description="PRD" evidence="6">
    <location>
        <begin position="809"/>
        <end position="908"/>
    </location>
</feature>
<dbReference type="InterPro" id="IPR036662">
    <property type="entry name" value="PTS_EIIA_man-typ_sf"/>
</dbReference>
<evidence type="ECO:0000256" key="2">
    <source>
        <dbReference type="ARBA" id="ARBA00022741"/>
    </source>
</evidence>
<feature type="domain" description="PRD" evidence="6">
    <location>
        <begin position="442"/>
        <end position="552"/>
    </location>
</feature>
<evidence type="ECO:0000313" key="7">
    <source>
        <dbReference type="EMBL" id="MXS26007.1"/>
    </source>
</evidence>
<evidence type="ECO:0000259" key="6">
    <source>
        <dbReference type="PROSITE" id="PS51372"/>
    </source>
</evidence>
<keyword evidence="1" id="KW-0808">Transferase</keyword>
<feature type="domain" description="Sigma-54 factor interaction" evidence="4">
    <location>
        <begin position="107"/>
        <end position="339"/>
    </location>
</feature>
<dbReference type="Pfam" id="PF00158">
    <property type="entry name" value="Sigma54_activat"/>
    <property type="match status" value="1"/>
</dbReference>
<dbReference type="PROSITE" id="PS51372">
    <property type="entry name" value="PRD_2"/>
    <property type="match status" value="2"/>
</dbReference>
<name>A0A6I4XEL2_ENTGA</name>
<dbReference type="InterPro" id="IPR003593">
    <property type="entry name" value="AAA+_ATPase"/>
</dbReference>
<accession>A0A6I4XEL2</accession>
<dbReference type="Proteomes" id="UP000439965">
    <property type="component" value="Unassembled WGS sequence"/>
</dbReference>
<dbReference type="EMBL" id="WVTI01000005">
    <property type="protein sequence ID" value="MXS26007.1"/>
    <property type="molecule type" value="Genomic_DNA"/>
</dbReference>
<evidence type="ECO:0000256" key="1">
    <source>
        <dbReference type="ARBA" id="ARBA00022679"/>
    </source>
</evidence>
<proteinExistence type="predicted"/>
<organism evidence="7 8">
    <name type="scientific">Enterococcus gallinarum</name>
    <dbReference type="NCBI Taxonomy" id="1353"/>
    <lineage>
        <taxon>Bacteria</taxon>
        <taxon>Bacillati</taxon>
        <taxon>Bacillota</taxon>
        <taxon>Bacilli</taxon>
        <taxon>Lactobacillales</taxon>
        <taxon>Enterococcaceae</taxon>
        <taxon>Enterococcus</taxon>
    </lineage>
</organism>
<reference evidence="7 8" key="1">
    <citation type="submission" date="2019-04" db="EMBL/GenBank/DDBJ databases">
        <title>Step-wise assembly of the neonatal virome modulated by breast feeding.</title>
        <authorList>
            <person name="Liang G."/>
            <person name="Bushman F."/>
        </authorList>
    </citation>
    <scope>NUCLEOTIDE SEQUENCE [LARGE SCALE GENOMIC DNA]</scope>
    <source>
        <strain evidence="7 8">E3404</strain>
    </source>
</reference>
<feature type="domain" description="PTS EIIA type-4" evidence="5">
    <location>
        <begin position="553"/>
        <end position="676"/>
    </location>
</feature>
<dbReference type="Pfam" id="PF00874">
    <property type="entry name" value="PRD"/>
    <property type="match status" value="1"/>
</dbReference>
<dbReference type="PANTHER" id="PTHR32071:SF38">
    <property type="entry name" value="PSP OPERON TRANSCRIPTIONAL ACTIVATOR"/>
    <property type="match status" value="1"/>
</dbReference>
<dbReference type="InterPro" id="IPR002078">
    <property type="entry name" value="Sigma_54_int"/>
</dbReference>
<dbReference type="PROSITE" id="PS50045">
    <property type="entry name" value="SIGMA54_INTERACT_4"/>
    <property type="match status" value="1"/>
</dbReference>
<dbReference type="GO" id="GO:0006355">
    <property type="term" value="P:regulation of DNA-templated transcription"/>
    <property type="evidence" value="ECO:0007669"/>
    <property type="project" value="InterPro"/>
</dbReference>
<dbReference type="GO" id="GO:0009401">
    <property type="term" value="P:phosphoenolpyruvate-dependent sugar phosphotransferase system"/>
    <property type="evidence" value="ECO:0007669"/>
    <property type="project" value="InterPro"/>
</dbReference>
<evidence type="ECO:0000256" key="3">
    <source>
        <dbReference type="ARBA" id="ARBA00022840"/>
    </source>
</evidence>
<dbReference type="GO" id="GO:0016020">
    <property type="term" value="C:membrane"/>
    <property type="evidence" value="ECO:0007669"/>
    <property type="project" value="InterPro"/>
</dbReference>
<dbReference type="SUPFAM" id="SSF63520">
    <property type="entry name" value="PTS-regulatory domain, PRD"/>
    <property type="match status" value="1"/>
</dbReference>
<dbReference type="InterPro" id="IPR027417">
    <property type="entry name" value="P-loop_NTPase"/>
</dbReference>
<protein>
    <submittedName>
        <fullName evidence="7">PRD domain-containing protein</fullName>
    </submittedName>
</protein>
<evidence type="ECO:0000259" key="4">
    <source>
        <dbReference type="PROSITE" id="PS50045"/>
    </source>
</evidence>
<dbReference type="GO" id="GO:0016740">
    <property type="term" value="F:transferase activity"/>
    <property type="evidence" value="ECO:0007669"/>
    <property type="project" value="UniProtKB-KW"/>
</dbReference>
<keyword evidence="2" id="KW-0547">Nucleotide-binding</keyword>
<dbReference type="PROSITE" id="PS51096">
    <property type="entry name" value="PTS_EIIA_TYPE_4"/>
    <property type="match status" value="1"/>
</dbReference>
<comment type="caution">
    <text evidence="7">The sequence shown here is derived from an EMBL/GenBank/DDBJ whole genome shotgun (WGS) entry which is preliminary data.</text>
</comment>
<dbReference type="Gene3D" id="1.10.1790.10">
    <property type="entry name" value="PRD domain"/>
    <property type="match status" value="1"/>
</dbReference>
<dbReference type="SUPFAM" id="SSF52540">
    <property type="entry name" value="P-loop containing nucleoside triphosphate hydrolases"/>
    <property type="match status" value="1"/>
</dbReference>
<dbReference type="CDD" id="cd00009">
    <property type="entry name" value="AAA"/>
    <property type="match status" value="1"/>
</dbReference>
<evidence type="ECO:0000313" key="8">
    <source>
        <dbReference type="Proteomes" id="UP000439965"/>
    </source>
</evidence>
<dbReference type="RefSeq" id="WP_003125493.1">
    <property type="nucleotide sequence ID" value="NZ_CAAKOE010000024.1"/>
</dbReference>
<dbReference type="AlphaFoldDB" id="A0A6I4XEL2"/>
<dbReference type="GO" id="GO:0005524">
    <property type="term" value="F:ATP binding"/>
    <property type="evidence" value="ECO:0007669"/>
    <property type="project" value="UniProtKB-KW"/>
</dbReference>
<dbReference type="Pfam" id="PF03610">
    <property type="entry name" value="EIIA-man"/>
    <property type="match status" value="1"/>
</dbReference>
<gene>
    <name evidence="7" type="ORF">GTI89_08050</name>
</gene>
<dbReference type="SMART" id="SM00382">
    <property type="entry name" value="AAA"/>
    <property type="match status" value="1"/>
</dbReference>
<dbReference type="Gene3D" id="3.40.50.510">
    <property type="entry name" value="Phosphotransferase system, mannose-type IIA component"/>
    <property type="match status" value="1"/>
</dbReference>
<dbReference type="PANTHER" id="PTHR32071">
    <property type="entry name" value="TRANSCRIPTIONAL REGULATORY PROTEIN"/>
    <property type="match status" value="1"/>
</dbReference>
<dbReference type="InterPro" id="IPR004701">
    <property type="entry name" value="PTS_EIIA_man-typ"/>
</dbReference>
<dbReference type="Gene3D" id="3.40.50.300">
    <property type="entry name" value="P-loop containing nucleotide triphosphate hydrolases"/>
    <property type="match status" value="1"/>
</dbReference>
<sequence>MNVEVEVTTWSRELANRATKEAVESGLFTTADIEAQLSFSRTQASRLANRFVDQGIFFKINTRPVLFGNRGGYQEKFAIEVSEVLNSVKELSDKIEKVPINRVFEKVIGYDKSLAEPIEQLKTAVFYPNNGLPVMVMGDTGIGKSYFVQIMYEYMVKAEVLSETAPFKVLNCAQYYNNPELLSGLLFGYSKGAFTGAYEKKRGLLEDANGGLLFLDEVHRLNAEGQEKLFTFMDKGTFSRIGESTERKATVRLAFATTEKTTAFLQTFLRRIPITIYLPNLSERSILEKKEIIEKLFQVESKRLEKKIVVSSQVMNIFLHTIYSGNIGEIENAIKYVCGSAISQNVTSDEVHVSIKDLPAQMYTLPRNKIVSQFSESTNYVFDGEKQSLSENDGRQDLYAFIHRLNQIYSLRKNDEDAEMRTLIDQQVAGFMDRLVFTDSKQKPVALEEFVHQTMQELFREIEYQAFFHYDGSFVLFVSHYIYKYILRTSFVSQPSEFLLEAYIEQHYGKERQTLKKIFPEIERRLDIQFDSLDINLFSLFFSTLRYTRKSKDIDGLIIAHGFATASSIANVCNRMLGESIFTSFDMPIEASIHDISTKVEEYVRENGTVKGLVILIDMGSLNMIYDLLKKTVAVPILCMDQLGTLMALEIGNMMLQGTPLTEIAERMKESISPNIQLFEPEKAQKKAIITTCFTGIGTAIQIQKMLSECLEGLLEVAFFPMEYSELVTNGIPASISQHYNLLGIIGTDDPLIPEAEFVYLETIISGGNAQKMSEIFGVDLDENGMKIVNDRMVKNFSLIRVLDSLTILDTQKIMSIIEELIVTLEERLALKLTNPRKIGLYVHISCMVERLIRQVEITEFADLEQFVFIHQREIRVIKDAVSVLETIYSVQIPLPEICYIHNILFLD</sequence>
<keyword evidence="3" id="KW-0067">ATP-binding</keyword>
<dbReference type="InterPro" id="IPR036634">
    <property type="entry name" value="PRD_sf"/>
</dbReference>
<dbReference type="SUPFAM" id="SSF53062">
    <property type="entry name" value="PTS system fructose IIA component-like"/>
    <property type="match status" value="1"/>
</dbReference>